<evidence type="ECO:0000313" key="2">
    <source>
        <dbReference type="EMBL" id="SFL27892.1"/>
    </source>
</evidence>
<gene>
    <name evidence="2" type="ORF">SAMN05192579_1241</name>
</gene>
<protein>
    <submittedName>
        <fullName evidence="2">Uncharacterized protein</fullName>
    </submittedName>
</protein>
<proteinExistence type="predicted"/>
<evidence type="ECO:0000313" key="3">
    <source>
        <dbReference type="Proteomes" id="UP000198725"/>
    </source>
</evidence>
<dbReference type="AlphaFoldDB" id="A0A1I4GCV9"/>
<organism evidence="2 3">
    <name type="scientific">Rhodanobacter glycinis</name>
    <dbReference type="NCBI Taxonomy" id="582702"/>
    <lineage>
        <taxon>Bacteria</taxon>
        <taxon>Pseudomonadati</taxon>
        <taxon>Pseudomonadota</taxon>
        <taxon>Gammaproteobacteria</taxon>
        <taxon>Lysobacterales</taxon>
        <taxon>Rhodanobacteraceae</taxon>
        <taxon>Rhodanobacter</taxon>
    </lineage>
</organism>
<feature type="compositionally biased region" description="Basic and acidic residues" evidence="1">
    <location>
        <begin position="10"/>
        <end position="19"/>
    </location>
</feature>
<sequence length="41" mass="4340">MNELLGRSEFPARPKETVKQHATGSDQPGADIPTQCTEAAG</sequence>
<feature type="region of interest" description="Disordered" evidence="1">
    <location>
        <begin position="1"/>
        <end position="41"/>
    </location>
</feature>
<reference evidence="3" key="1">
    <citation type="submission" date="2016-10" db="EMBL/GenBank/DDBJ databases">
        <authorList>
            <person name="Varghese N."/>
            <person name="Submissions S."/>
        </authorList>
    </citation>
    <scope>NUCLEOTIDE SEQUENCE [LARGE SCALE GENOMIC DNA]</scope>
    <source>
        <strain evidence="3">MO64</strain>
    </source>
</reference>
<dbReference type="Proteomes" id="UP000198725">
    <property type="component" value="Unassembled WGS sequence"/>
</dbReference>
<keyword evidence="3" id="KW-1185">Reference proteome</keyword>
<accession>A0A1I4GCV9</accession>
<evidence type="ECO:0000256" key="1">
    <source>
        <dbReference type="SAM" id="MobiDB-lite"/>
    </source>
</evidence>
<name>A0A1I4GCV9_9GAMM</name>
<dbReference type="EMBL" id="FOSR01000024">
    <property type="protein sequence ID" value="SFL27892.1"/>
    <property type="molecule type" value="Genomic_DNA"/>
</dbReference>